<dbReference type="AlphaFoldDB" id="A0A8K0SM37"/>
<dbReference type="EMBL" id="JAGPNK010000015">
    <property type="protein sequence ID" value="KAH7308535.1"/>
    <property type="molecule type" value="Genomic_DNA"/>
</dbReference>
<evidence type="ECO:0000313" key="2">
    <source>
        <dbReference type="Proteomes" id="UP000813444"/>
    </source>
</evidence>
<sequence length="211" mass="22993">MAACSCPTTLPQSNGRLPLAGACMAALVDTTGAELLWGHSACPRLSILNNSLSIIYLSVVDLFTSRLHAEGFAADNFHWQSQRGRAASGRNVTANTLATEEDPSRAVSGHGYWATKRRSDSQQNRCRVAAALSEATRQSPVAVVQGSTADLTLLSQTYVEEGQCSGPEGETLGISWAYYEHQHQHQLKTEEQKRSFATGNACHYRQYMCKL</sequence>
<reference evidence="1" key="1">
    <citation type="journal article" date="2021" name="Nat. Commun.">
        <title>Genetic determinants of endophytism in the Arabidopsis root mycobiome.</title>
        <authorList>
            <person name="Mesny F."/>
            <person name="Miyauchi S."/>
            <person name="Thiergart T."/>
            <person name="Pickel B."/>
            <person name="Atanasova L."/>
            <person name="Karlsson M."/>
            <person name="Huettel B."/>
            <person name="Barry K.W."/>
            <person name="Haridas S."/>
            <person name="Chen C."/>
            <person name="Bauer D."/>
            <person name="Andreopoulos W."/>
            <person name="Pangilinan J."/>
            <person name="LaButti K."/>
            <person name="Riley R."/>
            <person name="Lipzen A."/>
            <person name="Clum A."/>
            <person name="Drula E."/>
            <person name="Henrissat B."/>
            <person name="Kohler A."/>
            <person name="Grigoriev I.V."/>
            <person name="Martin F.M."/>
            <person name="Hacquard S."/>
        </authorList>
    </citation>
    <scope>NUCLEOTIDE SEQUENCE</scope>
    <source>
        <strain evidence="1">MPI-CAGE-CH-0235</strain>
    </source>
</reference>
<evidence type="ECO:0000313" key="1">
    <source>
        <dbReference type="EMBL" id="KAH7308535.1"/>
    </source>
</evidence>
<proteinExistence type="predicted"/>
<name>A0A8K0SM37_9HYPO</name>
<organism evidence="1 2">
    <name type="scientific">Stachybotrys elegans</name>
    <dbReference type="NCBI Taxonomy" id="80388"/>
    <lineage>
        <taxon>Eukaryota</taxon>
        <taxon>Fungi</taxon>
        <taxon>Dikarya</taxon>
        <taxon>Ascomycota</taxon>
        <taxon>Pezizomycotina</taxon>
        <taxon>Sordariomycetes</taxon>
        <taxon>Hypocreomycetidae</taxon>
        <taxon>Hypocreales</taxon>
        <taxon>Stachybotryaceae</taxon>
        <taxon>Stachybotrys</taxon>
    </lineage>
</organism>
<keyword evidence="2" id="KW-1185">Reference proteome</keyword>
<gene>
    <name evidence="1" type="ORF">B0I35DRAFT_413173</name>
</gene>
<protein>
    <submittedName>
        <fullName evidence="1">Uncharacterized protein</fullName>
    </submittedName>
</protein>
<accession>A0A8K0SM37</accession>
<comment type="caution">
    <text evidence="1">The sequence shown here is derived from an EMBL/GenBank/DDBJ whole genome shotgun (WGS) entry which is preliminary data.</text>
</comment>
<dbReference type="Proteomes" id="UP000813444">
    <property type="component" value="Unassembled WGS sequence"/>
</dbReference>